<accession>A0A1G6XXI1</accession>
<gene>
    <name evidence="1" type="ORF">SAMN05216174_11953</name>
</gene>
<proteinExistence type="predicted"/>
<dbReference type="STRING" id="1271860.SAMN05216174_11953"/>
<dbReference type="EMBL" id="FMZZ01000019">
    <property type="protein sequence ID" value="SDD82898.1"/>
    <property type="molecule type" value="Genomic_DNA"/>
</dbReference>
<name>A0A1G6XXI1_9PSEU</name>
<dbReference type="Proteomes" id="UP000199501">
    <property type="component" value="Unassembled WGS sequence"/>
</dbReference>
<reference evidence="2" key="1">
    <citation type="submission" date="2016-10" db="EMBL/GenBank/DDBJ databases">
        <authorList>
            <person name="Varghese N."/>
            <person name="Submissions S."/>
        </authorList>
    </citation>
    <scope>NUCLEOTIDE SEQUENCE [LARGE SCALE GENOMIC DNA]</scope>
    <source>
        <strain evidence="2">IBRC-M 10403</strain>
    </source>
</reference>
<sequence>MSEPGSGTLALRVGARDGRVGEVACPMSELAGGSWASRVGVCCGRMGEVAR</sequence>
<organism evidence="1 2">
    <name type="scientific">Actinokineospora iranica</name>
    <dbReference type="NCBI Taxonomy" id="1271860"/>
    <lineage>
        <taxon>Bacteria</taxon>
        <taxon>Bacillati</taxon>
        <taxon>Actinomycetota</taxon>
        <taxon>Actinomycetes</taxon>
        <taxon>Pseudonocardiales</taxon>
        <taxon>Pseudonocardiaceae</taxon>
        <taxon>Actinokineospora</taxon>
    </lineage>
</organism>
<protein>
    <submittedName>
        <fullName evidence="1">Uncharacterized protein</fullName>
    </submittedName>
</protein>
<dbReference type="AlphaFoldDB" id="A0A1G6XXI1"/>
<keyword evidence="2" id="KW-1185">Reference proteome</keyword>
<evidence type="ECO:0000313" key="2">
    <source>
        <dbReference type="Proteomes" id="UP000199501"/>
    </source>
</evidence>
<evidence type="ECO:0000313" key="1">
    <source>
        <dbReference type="EMBL" id="SDD82898.1"/>
    </source>
</evidence>